<evidence type="ECO:0000256" key="1">
    <source>
        <dbReference type="SAM" id="SignalP"/>
    </source>
</evidence>
<feature type="signal peptide" evidence="1">
    <location>
        <begin position="1"/>
        <end position="15"/>
    </location>
</feature>
<keyword evidence="1" id="KW-0732">Signal</keyword>
<dbReference type="OrthoDB" id="3450745at2759"/>
<proteinExistence type="predicted"/>
<feature type="chain" id="PRO_5016274360" evidence="1">
    <location>
        <begin position="16"/>
        <end position="208"/>
    </location>
</feature>
<dbReference type="VEuPathDB" id="FungiDB:BO78DRAFT_452034"/>
<accession>A0A319EHM0</accession>
<organism evidence="2 3">
    <name type="scientific">Aspergillus sclerotiicarbonarius (strain CBS 121057 / IBT 28362)</name>
    <dbReference type="NCBI Taxonomy" id="1448318"/>
    <lineage>
        <taxon>Eukaryota</taxon>
        <taxon>Fungi</taxon>
        <taxon>Dikarya</taxon>
        <taxon>Ascomycota</taxon>
        <taxon>Pezizomycotina</taxon>
        <taxon>Eurotiomycetes</taxon>
        <taxon>Eurotiomycetidae</taxon>
        <taxon>Eurotiales</taxon>
        <taxon>Aspergillaceae</taxon>
        <taxon>Aspergillus</taxon>
        <taxon>Aspergillus subgen. Circumdati</taxon>
    </lineage>
</organism>
<sequence>MFFLLAFATLLSASALPLDHRPGYRCLPVCDATPRECACPSGTFFMNSTTWGTYPAPVEDLTDIIANYFDTAWFGTTPVETIGDPFTPGAKRVLIAQLPDSGKFPFTEELTTQDWLPDHQGLIQKYQMADAPFHYNTTSGRPGQLGGTWDLIDVHAVENGTYMLWNIYACFSAPYDFAAFHESGMKNISAILKHEGKMAGEMDGPYSY</sequence>
<reference evidence="2 3" key="1">
    <citation type="submission" date="2018-02" db="EMBL/GenBank/DDBJ databases">
        <title>The genomes of Aspergillus section Nigri reveals drivers in fungal speciation.</title>
        <authorList>
            <consortium name="DOE Joint Genome Institute"/>
            <person name="Vesth T.C."/>
            <person name="Nybo J."/>
            <person name="Theobald S."/>
            <person name="Brandl J."/>
            <person name="Frisvad J.C."/>
            <person name="Nielsen K.F."/>
            <person name="Lyhne E.K."/>
            <person name="Kogle M.E."/>
            <person name="Kuo A."/>
            <person name="Riley R."/>
            <person name="Clum A."/>
            <person name="Nolan M."/>
            <person name="Lipzen A."/>
            <person name="Salamov A."/>
            <person name="Henrissat B."/>
            <person name="Wiebenga A."/>
            <person name="De vries R.P."/>
            <person name="Grigoriev I.V."/>
            <person name="Mortensen U.H."/>
            <person name="Andersen M.R."/>
            <person name="Baker S.E."/>
        </authorList>
    </citation>
    <scope>NUCLEOTIDE SEQUENCE [LARGE SCALE GENOMIC DNA]</scope>
    <source>
        <strain evidence="2 3">CBS 121057</strain>
    </source>
</reference>
<dbReference type="EMBL" id="KZ826383">
    <property type="protein sequence ID" value="PYI03214.1"/>
    <property type="molecule type" value="Genomic_DNA"/>
</dbReference>
<dbReference type="STRING" id="1448318.A0A319EHM0"/>
<protein>
    <submittedName>
        <fullName evidence="2">Uncharacterized protein</fullName>
    </submittedName>
</protein>
<keyword evidence="3" id="KW-1185">Reference proteome</keyword>
<name>A0A319EHM0_ASPSB</name>
<evidence type="ECO:0000313" key="2">
    <source>
        <dbReference type="EMBL" id="PYI03214.1"/>
    </source>
</evidence>
<dbReference type="AlphaFoldDB" id="A0A319EHM0"/>
<gene>
    <name evidence="2" type="ORF">BO78DRAFT_452034</name>
</gene>
<evidence type="ECO:0000313" key="3">
    <source>
        <dbReference type="Proteomes" id="UP000248423"/>
    </source>
</evidence>
<dbReference type="Proteomes" id="UP000248423">
    <property type="component" value="Unassembled WGS sequence"/>
</dbReference>